<feature type="compositionally biased region" description="Basic residues" evidence="2">
    <location>
        <begin position="33"/>
        <end position="42"/>
    </location>
</feature>
<name>A0ABQ0L4F9_MYCCL</name>
<reference evidence="3" key="1">
    <citation type="submission" date="2014-09" db="EMBL/GenBank/DDBJ databases">
        <title>Genome sequence of the luminous mushroom Mycena chlorophos for searching fungal bioluminescence genes.</title>
        <authorList>
            <person name="Tanaka Y."/>
            <person name="Kasuga D."/>
            <person name="Oba Y."/>
            <person name="Hase S."/>
            <person name="Sato K."/>
            <person name="Oba Y."/>
            <person name="Sakakibara Y."/>
        </authorList>
    </citation>
    <scope>NUCLEOTIDE SEQUENCE</scope>
</reference>
<feature type="region of interest" description="Disordered" evidence="2">
    <location>
        <begin position="1"/>
        <end position="81"/>
    </location>
</feature>
<protein>
    <submittedName>
        <fullName evidence="3">Uncharacterized protein</fullName>
    </submittedName>
</protein>
<sequence length="245" mass="27853">MSDDSDADYRPTYESQPRAASSEEASDSPASRNARKRGRQINRVHDGASPSRSNNSSPEPRLTAKKSRLDTADFYKPGGLLDSQIGEQTFIARLFGLEQGQSHGQRETAPDSAPEADRIKNEECSQAPIPEYWALQCEHEALQRADEEAQAYRNKLKAIAAERDDLRDECARLSDENHILRQSLKGVEEFGGEYTWEVDELRVAKEKRDLERKKLKEEIEVKEAALKKWRKVAFPVYHQLVLTLP</sequence>
<evidence type="ECO:0000313" key="4">
    <source>
        <dbReference type="Proteomes" id="UP000815677"/>
    </source>
</evidence>
<feature type="compositionally biased region" description="Low complexity" evidence="2">
    <location>
        <begin position="17"/>
        <end position="32"/>
    </location>
</feature>
<feature type="compositionally biased region" description="Low complexity" evidence="2">
    <location>
        <begin position="49"/>
        <end position="61"/>
    </location>
</feature>
<feature type="region of interest" description="Disordered" evidence="2">
    <location>
        <begin position="96"/>
        <end position="119"/>
    </location>
</feature>
<dbReference type="Proteomes" id="UP000815677">
    <property type="component" value="Unassembled WGS sequence"/>
</dbReference>
<keyword evidence="1" id="KW-0175">Coiled coil</keyword>
<organism evidence="3 4">
    <name type="scientific">Mycena chlorophos</name>
    <name type="common">Agaric fungus</name>
    <name type="synonym">Agaricus chlorophos</name>
    <dbReference type="NCBI Taxonomy" id="658473"/>
    <lineage>
        <taxon>Eukaryota</taxon>
        <taxon>Fungi</taxon>
        <taxon>Dikarya</taxon>
        <taxon>Basidiomycota</taxon>
        <taxon>Agaricomycotina</taxon>
        <taxon>Agaricomycetes</taxon>
        <taxon>Agaricomycetidae</taxon>
        <taxon>Agaricales</taxon>
        <taxon>Marasmiineae</taxon>
        <taxon>Mycenaceae</taxon>
        <taxon>Mycena</taxon>
    </lineage>
</organism>
<proteinExistence type="predicted"/>
<feature type="coiled-coil region" evidence="1">
    <location>
        <begin position="135"/>
        <end position="232"/>
    </location>
</feature>
<keyword evidence="4" id="KW-1185">Reference proteome</keyword>
<feature type="compositionally biased region" description="Basic and acidic residues" evidence="2">
    <location>
        <begin position="104"/>
        <end position="119"/>
    </location>
</feature>
<evidence type="ECO:0000256" key="1">
    <source>
        <dbReference type="SAM" id="Coils"/>
    </source>
</evidence>
<evidence type="ECO:0000313" key="3">
    <source>
        <dbReference type="EMBL" id="GAT45324.1"/>
    </source>
</evidence>
<dbReference type="EMBL" id="DF841081">
    <property type="protein sequence ID" value="GAT45324.1"/>
    <property type="molecule type" value="Genomic_DNA"/>
</dbReference>
<gene>
    <name evidence="3" type="ORF">MCHLO_02910</name>
</gene>
<accession>A0ABQ0L4F9</accession>
<evidence type="ECO:0000256" key="2">
    <source>
        <dbReference type="SAM" id="MobiDB-lite"/>
    </source>
</evidence>